<keyword evidence="4" id="KW-0378">Hydrolase</keyword>
<comment type="PTM">
    <text evidence="6">The conversion to 3-oxoalanine (also known as C-formylglycine, FGly), of a serine or cysteine residue in prokaryotes and of a cysteine residue in eukaryotes, is critical for catalytic activity.</text>
</comment>
<evidence type="ECO:0000256" key="1">
    <source>
        <dbReference type="ARBA" id="ARBA00001913"/>
    </source>
</evidence>
<organism evidence="8">
    <name type="scientific">Cyprideis torosa</name>
    <dbReference type="NCBI Taxonomy" id="163714"/>
    <lineage>
        <taxon>Eukaryota</taxon>
        <taxon>Metazoa</taxon>
        <taxon>Ecdysozoa</taxon>
        <taxon>Arthropoda</taxon>
        <taxon>Crustacea</taxon>
        <taxon>Oligostraca</taxon>
        <taxon>Ostracoda</taxon>
        <taxon>Podocopa</taxon>
        <taxon>Podocopida</taxon>
        <taxon>Cytherocopina</taxon>
        <taxon>Cytheroidea</taxon>
        <taxon>Cytherideidae</taxon>
        <taxon>Cyprideis</taxon>
    </lineage>
</organism>
<dbReference type="GO" id="GO:0008449">
    <property type="term" value="F:N-acetylglucosamine-6-sulfatase activity"/>
    <property type="evidence" value="ECO:0007669"/>
    <property type="project" value="InterPro"/>
</dbReference>
<reference evidence="8" key="1">
    <citation type="submission" date="2020-11" db="EMBL/GenBank/DDBJ databases">
        <authorList>
            <person name="Tran Van P."/>
        </authorList>
    </citation>
    <scope>NUCLEOTIDE SEQUENCE</scope>
</reference>
<dbReference type="GO" id="GO:0030203">
    <property type="term" value="P:glycosaminoglycan metabolic process"/>
    <property type="evidence" value="ECO:0007669"/>
    <property type="project" value="InterPro"/>
</dbReference>
<dbReference type="SUPFAM" id="SSF53649">
    <property type="entry name" value="Alkaline phosphatase-like"/>
    <property type="match status" value="2"/>
</dbReference>
<dbReference type="InterPro" id="IPR017850">
    <property type="entry name" value="Alkaline_phosphatase_core_sf"/>
</dbReference>
<feature type="non-terminal residue" evidence="8">
    <location>
        <position position="1"/>
    </location>
</feature>
<dbReference type="EMBL" id="OB663648">
    <property type="protein sequence ID" value="CAD7231568.1"/>
    <property type="molecule type" value="Genomic_DNA"/>
</dbReference>
<comment type="cofactor">
    <cofactor evidence="1">
        <name>Ca(2+)</name>
        <dbReference type="ChEBI" id="CHEBI:29108"/>
    </cofactor>
</comment>
<sequence length="464" mass="52191">MRTCCVVLLLVLCANGQGGRRRRQLRPNIILILTDDQDAELGGASYMPKTKALLQDQGVSFRHMFSTTPLCCPSRSSILTGGREVRIQVAVWGNICQIGSSCFPMAIETVKVDVEGNVLDVMQSEHSPSTQEPNGGDGPGILHNMKFLEAVCACDEGLYVHNHHVYTNNDNCSSVQWQKGPEKRTFATRLNQAGYRTAFFGKYLNRYKGDYIPPGWREWQALLMNSKFYNYTVNVNGFFVKHGDDYRKDYYTDEIFDASLHFMRESKRTYPKKPFMAFLSLPAPHGPEDAAPQYQNMFLNVTSHHTPAYDFAPNSDKQWILRVTGQMDPLERKFTDMLMTKRLQTLMSVDDGVDKVVQELKDMGELNNTFIFFTSDHGYHLGQYGVVKGKAFPFETDIRVPFFVRGPGVAKAKVLNHPVALIDLAPTFLDIAGVAEDEAMDGQSILPLLMSTSGEHPSPAHEHL</sequence>
<dbReference type="PANTHER" id="PTHR43108">
    <property type="entry name" value="N-ACETYLGLUCOSAMINE-6-SULFATASE FAMILY MEMBER"/>
    <property type="match status" value="1"/>
</dbReference>
<evidence type="ECO:0000256" key="3">
    <source>
        <dbReference type="ARBA" id="ARBA00022729"/>
    </source>
</evidence>
<protein>
    <recommendedName>
        <fullName evidence="7">Sulfatase N-terminal domain-containing protein</fullName>
    </recommendedName>
</protein>
<dbReference type="OrthoDB" id="96314at2759"/>
<dbReference type="CDD" id="cd16147">
    <property type="entry name" value="G6S"/>
    <property type="match status" value="1"/>
</dbReference>
<keyword evidence="3" id="KW-0732">Signal</keyword>
<gene>
    <name evidence="8" type="ORF">CTOB1V02_LOCUS9415</name>
</gene>
<feature type="modified residue" description="3-oxoalanine (Cys)" evidence="6">
    <location>
        <position position="71"/>
    </location>
</feature>
<proteinExistence type="inferred from homology"/>
<comment type="similarity">
    <text evidence="2">Belongs to the sulfatase family.</text>
</comment>
<dbReference type="InterPro" id="IPR000917">
    <property type="entry name" value="Sulfatase_N"/>
</dbReference>
<dbReference type="Gene3D" id="3.40.720.10">
    <property type="entry name" value="Alkaline Phosphatase, subunit A"/>
    <property type="match status" value="2"/>
</dbReference>
<evidence type="ECO:0000256" key="6">
    <source>
        <dbReference type="PIRSR" id="PIRSR036666-50"/>
    </source>
</evidence>
<evidence type="ECO:0000256" key="2">
    <source>
        <dbReference type="ARBA" id="ARBA00008779"/>
    </source>
</evidence>
<dbReference type="PANTHER" id="PTHR43108:SF16">
    <property type="entry name" value="EXTRACELLULAR SULFATASE SULF-1 HOMOLOG"/>
    <property type="match status" value="1"/>
</dbReference>
<evidence type="ECO:0000259" key="7">
    <source>
        <dbReference type="Pfam" id="PF00884"/>
    </source>
</evidence>
<evidence type="ECO:0000256" key="4">
    <source>
        <dbReference type="ARBA" id="ARBA00022801"/>
    </source>
</evidence>
<dbReference type="InterPro" id="IPR024607">
    <property type="entry name" value="Sulfatase_CS"/>
</dbReference>
<dbReference type="Pfam" id="PF00884">
    <property type="entry name" value="Sulfatase"/>
    <property type="match status" value="2"/>
</dbReference>
<name>A0A7R8WH56_9CRUS</name>
<feature type="domain" description="Sulfatase N-terminal" evidence="7">
    <location>
        <begin position="157"/>
        <end position="434"/>
    </location>
</feature>
<evidence type="ECO:0000313" key="8">
    <source>
        <dbReference type="EMBL" id="CAD7231568.1"/>
    </source>
</evidence>
<evidence type="ECO:0000256" key="5">
    <source>
        <dbReference type="ARBA" id="ARBA00023180"/>
    </source>
</evidence>
<dbReference type="AlphaFoldDB" id="A0A7R8WH56"/>
<keyword evidence="5" id="KW-0325">Glycoprotein</keyword>
<dbReference type="PROSITE" id="PS00523">
    <property type="entry name" value="SULFATASE_1"/>
    <property type="match status" value="1"/>
</dbReference>
<feature type="domain" description="Sulfatase N-terminal" evidence="7">
    <location>
        <begin position="27"/>
        <end position="81"/>
    </location>
</feature>
<dbReference type="PIRSF" id="PIRSF036666">
    <property type="entry name" value="G6S"/>
    <property type="match status" value="1"/>
</dbReference>
<dbReference type="GO" id="GO:0005539">
    <property type="term" value="F:glycosaminoglycan binding"/>
    <property type="evidence" value="ECO:0007669"/>
    <property type="project" value="TreeGrafter"/>
</dbReference>
<dbReference type="InterPro" id="IPR012251">
    <property type="entry name" value="GlcNAc_6-SO4ase"/>
</dbReference>
<accession>A0A7R8WH56</accession>